<dbReference type="AlphaFoldDB" id="A0A6L5YZ83"/>
<evidence type="ECO:0000313" key="6">
    <source>
        <dbReference type="Proteomes" id="UP000474957"/>
    </source>
</evidence>
<evidence type="ECO:0000313" key="5">
    <source>
        <dbReference type="EMBL" id="MSU89210.1"/>
    </source>
</evidence>
<protein>
    <submittedName>
        <fullName evidence="5">Glycosyltransferase</fullName>
    </submittedName>
</protein>
<proteinExistence type="predicted"/>
<dbReference type="RefSeq" id="WP_154445695.1">
    <property type="nucleotide sequence ID" value="NZ_WIND01000003.1"/>
</dbReference>
<dbReference type="CDD" id="cd03801">
    <property type="entry name" value="GT4_PimA-like"/>
    <property type="match status" value="1"/>
</dbReference>
<dbReference type="InterPro" id="IPR001296">
    <property type="entry name" value="Glyco_trans_1"/>
</dbReference>
<keyword evidence="1" id="KW-0328">Glycosyltransferase</keyword>
<dbReference type="SUPFAM" id="SSF53756">
    <property type="entry name" value="UDP-Glycosyltransferase/glycogen phosphorylase"/>
    <property type="match status" value="1"/>
</dbReference>
<reference evidence="5 6" key="1">
    <citation type="submission" date="2019-10" db="EMBL/GenBank/DDBJ databases">
        <title>Cognatihalovulum marinum gen. nov. sp. nov., a new member of the family Rhodobacteraceae isolated from deep seawater of the Northwest Indian Ocean.</title>
        <authorList>
            <person name="Ruan C."/>
            <person name="Wang J."/>
            <person name="Zheng X."/>
            <person name="Song L."/>
            <person name="Zhu Y."/>
            <person name="Huang Y."/>
            <person name="Lu Z."/>
            <person name="Du W."/>
            <person name="Huang L."/>
            <person name="Dai X."/>
        </authorList>
    </citation>
    <scope>NUCLEOTIDE SEQUENCE [LARGE SCALE GENOMIC DNA]</scope>
    <source>
        <strain evidence="5 6">2CG4</strain>
    </source>
</reference>
<dbReference type="GO" id="GO:0016757">
    <property type="term" value="F:glycosyltransferase activity"/>
    <property type="evidence" value="ECO:0007669"/>
    <property type="project" value="UniProtKB-KW"/>
</dbReference>
<dbReference type="Proteomes" id="UP000474957">
    <property type="component" value="Unassembled WGS sequence"/>
</dbReference>
<organism evidence="5 6">
    <name type="scientific">Halovulum marinum</name>
    <dbReference type="NCBI Taxonomy" id="2662447"/>
    <lineage>
        <taxon>Bacteria</taxon>
        <taxon>Pseudomonadati</taxon>
        <taxon>Pseudomonadota</taxon>
        <taxon>Alphaproteobacteria</taxon>
        <taxon>Rhodobacterales</taxon>
        <taxon>Paracoccaceae</taxon>
        <taxon>Halovulum</taxon>
    </lineage>
</organism>
<dbReference type="Gene3D" id="3.40.50.2000">
    <property type="entry name" value="Glycogen Phosphorylase B"/>
    <property type="match status" value="2"/>
</dbReference>
<evidence type="ECO:0000259" key="4">
    <source>
        <dbReference type="Pfam" id="PF13439"/>
    </source>
</evidence>
<name>A0A6L5YZ83_9RHOB</name>
<comment type="caution">
    <text evidence="5">The sequence shown here is derived from an EMBL/GenBank/DDBJ whole genome shotgun (WGS) entry which is preliminary data.</text>
</comment>
<dbReference type="PANTHER" id="PTHR12526">
    <property type="entry name" value="GLYCOSYLTRANSFERASE"/>
    <property type="match status" value="1"/>
</dbReference>
<keyword evidence="2 5" id="KW-0808">Transferase</keyword>
<sequence>MSAARILMTLDAVGGVWRYALDLARGLRAAGDTVILAGLGPAPSAAQRAEAADIGPLEWGGAPLDWLADGPEALSGVGPWLADLAYRHRTTHLHLNLPSQAADLPPMPGAPRVVAVSHSCLASWFAAVRGTGVPPALRWHPTLTARGLARADVAVAPSRSHADALARCYRLDRQVQVVHNGAPPRPAAARRRAEVVAAGRWWDEGKNAAVLDAAAARLDWSVRMIGPLDGPNGAAASVRHADACGPIPAEAARRRIAGAGIFVSPSRYEPFGLAVLEAAQGGAPLVLSDIPTFCELWEGAALFFPAGDADALRDRLRRLIDDPALAGRMGAAARARACAYGLQRQIDGMRALYRAATAGPRPALTAAE</sequence>
<accession>A0A6L5YZ83</accession>
<dbReference type="PANTHER" id="PTHR12526:SF510">
    <property type="entry name" value="D-INOSITOL 3-PHOSPHATE GLYCOSYLTRANSFERASE"/>
    <property type="match status" value="1"/>
</dbReference>
<keyword evidence="6" id="KW-1185">Reference proteome</keyword>
<dbReference type="InterPro" id="IPR028098">
    <property type="entry name" value="Glyco_trans_4-like_N"/>
</dbReference>
<evidence type="ECO:0000256" key="2">
    <source>
        <dbReference type="ARBA" id="ARBA00022679"/>
    </source>
</evidence>
<dbReference type="Pfam" id="PF13439">
    <property type="entry name" value="Glyco_transf_4"/>
    <property type="match status" value="1"/>
</dbReference>
<dbReference type="EMBL" id="WIND01000003">
    <property type="protein sequence ID" value="MSU89210.1"/>
    <property type="molecule type" value="Genomic_DNA"/>
</dbReference>
<feature type="domain" description="Glycosyl transferase family 1" evidence="3">
    <location>
        <begin position="249"/>
        <end position="335"/>
    </location>
</feature>
<evidence type="ECO:0000256" key="1">
    <source>
        <dbReference type="ARBA" id="ARBA00022676"/>
    </source>
</evidence>
<feature type="domain" description="Glycosyltransferase subfamily 4-like N-terminal" evidence="4">
    <location>
        <begin position="13"/>
        <end position="182"/>
    </location>
</feature>
<dbReference type="Pfam" id="PF00534">
    <property type="entry name" value="Glycos_transf_1"/>
    <property type="match status" value="1"/>
</dbReference>
<gene>
    <name evidence="5" type="ORF">GE300_06195</name>
</gene>
<evidence type="ECO:0000259" key="3">
    <source>
        <dbReference type="Pfam" id="PF00534"/>
    </source>
</evidence>